<feature type="region of interest" description="Disordered" evidence="1">
    <location>
        <begin position="40"/>
        <end position="87"/>
    </location>
</feature>
<dbReference type="AlphaFoldDB" id="K0SIQ4"/>
<accession>K0SIQ4</accession>
<dbReference type="Proteomes" id="UP000266841">
    <property type="component" value="Unassembled WGS sequence"/>
</dbReference>
<protein>
    <recommendedName>
        <fullName evidence="2">N-acetyltransferase domain-containing protein</fullName>
    </recommendedName>
</protein>
<feature type="domain" description="N-acetyltransferase" evidence="2">
    <location>
        <begin position="168"/>
        <end position="345"/>
    </location>
</feature>
<dbReference type="PANTHER" id="PTHR47443:SF3">
    <property type="entry name" value="GCN5-RELATED N-ACETYLTRANSFERASE 4, CHLOROPLASTIC"/>
    <property type="match status" value="1"/>
</dbReference>
<dbReference type="GO" id="GO:0008080">
    <property type="term" value="F:N-acetyltransferase activity"/>
    <property type="evidence" value="ECO:0007669"/>
    <property type="project" value="TreeGrafter"/>
</dbReference>
<organism evidence="3 4">
    <name type="scientific">Thalassiosira oceanica</name>
    <name type="common">Marine diatom</name>
    <dbReference type="NCBI Taxonomy" id="159749"/>
    <lineage>
        <taxon>Eukaryota</taxon>
        <taxon>Sar</taxon>
        <taxon>Stramenopiles</taxon>
        <taxon>Ochrophyta</taxon>
        <taxon>Bacillariophyta</taxon>
        <taxon>Coscinodiscophyceae</taxon>
        <taxon>Thalassiosirophycidae</taxon>
        <taxon>Thalassiosirales</taxon>
        <taxon>Thalassiosiraceae</taxon>
        <taxon>Thalassiosira</taxon>
    </lineage>
</organism>
<reference evidence="3 4" key="1">
    <citation type="journal article" date="2012" name="Genome Biol.">
        <title>Genome and low-iron response of an oceanic diatom adapted to chronic iron limitation.</title>
        <authorList>
            <person name="Lommer M."/>
            <person name="Specht M."/>
            <person name="Roy A.S."/>
            <person name="Kraemer L."/>
            <person name="Andreson R."/>
            <person name="Gutowska M.A."/>
            <person name="Wolf J."/>
            <person name="Bergner S.V."/>
            <person name="Schilhabel M.B."/>
            <person name="Klostermeier U.C."/>
            <person name="Beiko R.G."/>
            <person name="Rosenstiel P."/>
            <person name="Hippler M."/>
            <person name="Laroche J."/>
        </authorList>
    </citation>
    <scope>NUCLEOTIDE SEQUENCE [LARGE SCALE GENOMIC DNA]</scope>
    <source>
        <strain evidence="3 4">CCMP1005</strain>
    </source>
</reference>
<evidence type="ECO:0000259" key="2">
    <source>
        <dbReference type="PROSITE" id="PS51186"/>
    </source>
</evidence>
<keyword evidence="4" id="KW-1185">Reference proteome</keyword>
<comment type="caution">
    <text evidence="3">The sequence shown here is derived from an EMBL/GenBank/DDBJ whole genome shotgun (WGS) entry which is preliminary data.</text>
</comment>
<feature type="compositionally biased region" description="Basic residues" evidence="1">
    <location>
        <begin position="69"/>
        <end position="81"/>
    </location>
</feature>
<sequence length="359" mass="40337">MDDDGAATGRGQGPRGRGVLISLGEAILSSSPEHPYFHLNFPAPPSRRPARPGTSAGPRNTGRQDAWRHGRTTKAWTRKTKSRQERPWAESAAGQIFSCRAMRRTLLLFCLRTFSSAFLLAASSSRRRASAGFGGQGLNLHDGHRVVHRGEADEALKLKLTATENSSFQVRSASYDDLPRVAELMTDCFYPGLNAMLRPVRYLMELDRLQGNFPYDDIDRHYYLCVFDTSTGDCLVGFCDIDGRILERRQGLVSALSPLGNVRRPQPYLSDLAVNSSWRRKGVAKTLMSKAERLAREMGYNELYLGVNGDNHLALQMYSKMGYEEIQPQGDMVAFLAVQKEKRMRMLRREILNSEIQES</sequence>
<dbReference type="PROSITE" id="PS51186">
    <property type="entry name" value="GNAT"/>
    <property type="match status" value="1"/>
</dbReference>
<dbReference type="OrthoDB" id="249099at2759"/>
<dbReference type="EMBL" id="AGNL01020587">
    <property type="protein sequence ID" value="EJK60911.1"/>
    <property type="molecule type" value="Genomic_DNA"/>
</dbReference>
<name>K0SIQ4_THAOC</name>
<dbReference type="eggNOG" id="ENOG502SB6B">
    <property type="taxonomic scope" value="Eukaryota"/>
</dbReference>
<evidence type="ECO:0000256" key="1">
    <source>
        <dbReference type="SAM" id="MobiDB-lite"/>
    </source>
</evidence>
<dbReference type="CDD" id="cd04301">
    <property type="entry name" value="NAT_SF"/>
    <property type="match status" value="1"/>
</dbReference>
<dbReference type="SUPFAM" id="SSF55729">
    <property type="entry name" value="Acyl-CoA N-acyltransferases (Nat)"/>
    <property type="match status" value="1"/>
</dbReference>
<dbReference type="InterPro" id="IPR016181">
    <property type="entry name" value="Acyl_CoA_acyltransferase"/>
</dbReference>
<dbReference type="Pfam" id="PF00583">
    <property type="entry name" value="Acetyltransf_1"/>
    <property type="match status" value="1"/>
</dbReference>
<evidence type="ECO:0000313" key="3">
    <source>
        <dbReference type="EMBL" id="EJK60911.1"/>
    </source>
</evidence>
<proteinExistence type="predicted"/>
<dbReference type="Gene3D" id="3.40.630.30">
    <property type="match status" value="1"/>
</dbReference>
<dbReference type="GO" id="GO:0009507">
    <property type="term" value="C:chloroplast"/>
    <property type="evidence" value="ECO:0007669"/>
    <property type="project" value="TreeGrafter"/>
</dbReference>
<dbReference type="PANTHER" id="PTHR47443">
    <property type="entry name" value="ACYL-COA N-ACYLTRANSFERASES (NAT) SUPERFAMILY PROTEIN"/>
    <property type="match status" value="1"/>
</dbReference>
<evidence type="ECO:0000313" key="4">
    <source>
        <dbReference type="Proteomes" id="UP000266841"/>
    </source>
</evidence>
<gene>
    <name evidence="3" type="ORF">THAOC_18671</name>
</gene>
<dbReference type="InterPro" id="IPR000182">
    <property type="entry name" value="GNAT_dom"/>
</dbReference>